<evidence type="ECO:0000313" key="1">
    <source>
        <dbReference type="EMBL" id="WMV19585.1"/>
    </source>
</evidence>
<evidence type="ECO:0000313" key="2">
    <source>
        <dbReference type="Proteomes" id="UP001234989"/>
    </source>
</evidence>
<dbReference type="EMBL" id="CP133614">
    <property type="protein sequence ID" value="WMV19585.1"/>
    <property type="molecule type" value="Genomic_DNA"/>
</dbReference>
<dbReference type="Proteomes" id="UP001234989">
    <property type="component" value="Chromosome 3"/>
</dbReference>
<keyword evidence="2" id="KW-1185">Reference proteome</keyword>
<proteinExistence type="predicted"/>
<gene>
    <name evidence="1" type="ORF">MTR67_012970</name>
</gene>
<accession>A0AAF0TND0</accession>
<protein>
    <submittedName>
        <fullName evidence="1">Uncharacterized protein</fullName>
    </submittedName>
</protein>
<reference evidence="1" key="1">
    <citation type="submission" date="2023-08" db="EMBL/GenBank/DDBJ databases">
        <title>A de novo genome assembly of Solanum verrucosum Schlechtendal, a Mexican diploid species geographically isolated from the other diploid A-genome species in potato relatives.</title>
        <authorList>
            <person name="Hosaka K."/>
        </authorList>
    </citation>
    <scope>NUCLEOTIDE SEQUENCE</scope>
    <source>
        <tissue evidence="1">Young leaves</tissue>
    </source>
</reference>
<dbReference type="AlphaFoldDB" id="A0AAF0TND0"/>
<sequence length="25" mass="2736">MQEGSPLTLKCSTGSTVRWMPILVT</sequence>
<organism evidence="1 2">
    <name type="scientific">Solanum verrucosum</name>
    <dbReference type="NCBI Taxonomy" id="315347"/>
    <lineage>
        <taxon>Eukaryota</taxon>
        <taxon>Viridiplantae</taxon>
        <taxon>Streptophyta</taxon>
        <taxon>Embryophyta</taxon>
        <taxon>Tracheophyta</taxon>
        <taxon>Spermatophyta</taxon>
        <taxon>Magnoliopsida</taxon>
        <taxon>eudicotyledons</taxon>
        <taxon>Gunneridae</taxon>
        <taxon>Pentapetalae</taxon>
        <taxon>asterids</taxon>
        <taxon>lamiids</taxon>
        <taxon>Solanales</taxon>
        <taxon>Solanaceae</taxon>
        <taxon>Solanoideae</taxon>
        <taxon>Solaneae</taxon>
        <taxon>Solanum</taxon>
    </lineage>
</organism>
<name>A0AAF0TND0_SOLVR</name>